<dbReference type="InterPro" id="IPR036645">
    <property type="entry name" value="Elafin-like_sf"/>
</dbReference>
<reference evidence="3" key="1">
    <citation type="journal article" date="2009" name="Comp. Biochem. Physiol. B, Biochem. Mol. Biol.">
        <title>A double WAP domain (DWD)-containing protein with proteinase inhibitory activity in Chinese white shrimp, Fenneropenaeus chinensis.</title>
        <authorList>
            <person name="Du Z.Q."/>
            <person name="Ren Q."/>
            <person name="Zhao X.F."/>
            <person name="Wang J.X."/>
        </authorList>
    </citation>
    <scope>NUCLEOTIDE SEQUENCE</scope>
</reference>
<name>D7NVB9_PENCE</name>
<feature type="domain" description="WAP" evidence="2">
    <location>
        <begin position="19"/>
        <end position="70"/>
    </location>
</feature>
<dbReference type="SMART" id="SM00217">
    <property type="entry name" value="WAP"/>
    <property type="match status" value="2"/>
</dbReference>
<feature type="domain" description="WAP" evidence="2">
    <location>
        <begin position="74"/>
        <end position="117"/>
    </location>
</feature>
<dbReference type="AlphaFoldDB" id="D7NVB9"/>
<dbReference type="OrthoDB" id="6333653at2759"/>
<feature type="signal peptide" evidence="1">
    <location>
        <begin position="1"/>
        <end position="16"/>
    </location>
</feature>
<dbReference type="PROSITE" id="PS51390">
    <property type="entry name" value="WAP"/>
    <property type="match status" value="2"/>
</dbReference>
<sequence length="117" mass="12784">MKIVLLLALALPMVVATRGPLKPGCPNPNQGRQCLLYRDQCQTDFDCEREGKGDICCPINGCGKECVTLHMNARCPDPGSYGLNCFAYIHQCNIDRQCRGKQKCCLVAGCGRSCQSV</sequence>
<dbReference type="Gene3D" id="4.10.75.10">
    <property type="entry name" value="Elafin-like"/>
    <property type="match status" value="2"/>
</dbReference>
<dbReference type="Pfam" id="PF00095">
    <property type="entry name" value="WAP"/>
    <property type="match status" value="2"/>
</dbReference>
<reference evidence="3" key="2">
    <citation type="submission" date="2009-06" db="EMBL/GenBank/DDBJ databases">
        <authorList>
            <person name="Wang J.-X."/>
            <person name="Zhao X.-F."/>
        </authorList>
    </citation>
    <scope>NUCLEOTIDE SEQUENCE</scope>
</reference>
<keyword evidence="1" id="KW-0732">Signal</keyword>
<dbReference type="SUPFAM" id="SSF57256">
    <property type="entry name" value="Elafin-like"/>
    <property type="match status" value="1"/>
</dbReference>
<accession>D7NVB9</accession>
<evidence type="ECO:0000313" key="3">
    <source>
        <dbReference type="EMBL" id="ACY64754.1"/>
    </source>
</evidence>
<dbReference type="InterPro" id="IPR008197">
    <property type="entry name" value="WAP_dom"/>
</dbReference>
<dbReference type="GO" id="GO:0005576">
    <property type="term" value="C:extracellular region"/>
    <property type="evidence" value="ECO:0007669"/>
    <property type="project" value="InterPro"/>
</dbReference>
<evidence type="ECO:0000259" key="2">
    <source>
        <dbReference type="PROSITE" id="PS51390"/>
    </source>
</evidence>
<protein>
    <submittedName>
        <fullName evidence="3">Double WAP domain-containing protein</fullName>
    </submittedName>
</protein>
<proteinExistence type="evidence at transcript level"/>
<dbReference type="GO" id="GO:0030414">
    <property type="term" value="F:peptidase inhibitor activity"/>
    <property type="evidence" value="ECO:0007669"/>
    <property type="project" value="InterPro"/>
</dbReference>
<feature type="chain" id="PRO_5003104736" evidence="1">
    <location>
        <begin position="17"/>
        <end position="117"/>
    </location>
</feature>
<evidence type="ECO:0000256" key="1">
    <source>
        <dbReference type="SAM" id="SignalP"/>
    </source>
</evidence>
<organism evidence="3">
    <name type="scientific">Penaeus chinensis</name>
    <name type="common">Fleshy prawn</name>
    <name type="synonym">Fenneropenaeus chinensis</name>
    <dbReference type="NCBI Taxonomy" id="139456"/>
    <lineage>
        <taxon>Eukaryota</taxon>
        <taxon>Metazoa</taxon>
        <taxon>Ecdysozoa</taxon>
        <taxon>Arthropoda</taxon>
        <taxon>Crustacea</taxon>
        <taxon>Multicrustacea</taxon>
        <taxon>Malacostraca</taxon>
        <taxon>Eumalacostraca</taxon>
        <taxon>Eucarida</taxon>
        <taxon>Decapoda</taxon>
        <taxon>Dendrobranchiata</taxon>
        <taxon>Penaeoidea</taxon>
        <taxon>Penaeidae</taxon>
        <taxon>Penaeus</taxon>
    </lineage>
</organism>
<dbReference type="EMBL" id="GQ303571">
    <property type="protein sequence ID" value="ACY64754.1"/>
    <property type="molecule type" value="mRNA"/>
</dbReference>